<dbReference type="PROSITE" id="PS00677">
    <property type="entry name" value="DAO"/>
    <property type="match status" value="1"/>
</dbReference>
<comment type="cofactor">
    <cofactor evidence="1">
        <name>FAD</name>
        <dbReference type="ChEBI" id="CHEBI:57692"/>
    </cofactor>
</comment>
<evidence type="ECO:0000313" key="8">
    <source>
        <dbReference type="EMBL" id="KAL2270028.1"/>
    </source>
</evidence>
<dbReference type="RefSeq" id="XP_070868752.1">
    <property type="nucleotide sequence ID" value="XM_071008458.1"/>
</dbReference>
<evidence type="ECO:0000256" key="5">
    <source>
        <dbReference type="ARBA" id="ARBA00023002"/>
    </source>
</evidence>
<keyword evidence="3" id="KW-0285">Flavoprotein</keyword>
<feature type="signal peptide" evidence="6">
    <location>
        <begin position="1"/>
        <end position="19"/>
    </location>
</feature>
<dbReference type="GeneID" id="98123102"/>
<evidence type="ECO:0000256" key="4">
    <source>
        <dbReference type="ARBA" id="ARBA00022827"/>
    </source>
</evidence>
<dbReference type="SUPFAM" id="SSF54373">
    <property type="entry name" value="FAD-linked reductases, C-terminal domain"/>
    <property type="match status" value="1"/>
</dbReference>
<comment type="similarity">
    <text evidence="2">Belongs to the DAMOX/DASOX family.</text>
</comment>
<dbReference type="PANTHER" id="PTHR11530:SF26">
    <property type="entry name" value="FAD DEPENDENT OXIDOREDUCTASE SUPERFAMILY (AFU_ORTHOLOGUE AFUA_5G13940)"/>
    <property type="match status" value="1"/>
</dbReference>
<reference evidence="8 9" key="1">
    <citation type="journal article" date="2024" name="Commun. Biol.">
        <title>Comparative genomic analysis of thermophilic fungi reveals convergent evolutionary adaptations and gene losses.</title>
        <authorList>
            <person name="Steindorff A.S."/>
            <person name="Aguilar-Pontes M.V."/>
            <person name="Robinson A.J."/>
            <person name="Andreopoulos B."/>
            <person name="LaButti K."/>
            <person name="Kuo A."/>
            <person name="Mondo S."/>
            <person name="Riley R."/>
            <person name="Otillar R."/>
            <person name="Haridas S."/>
            <person name="Lipzen A."/>
            <person name="Grimwood J."/>
            <person name="Schmutz J."/>
            <person name="Clum A."/>
            <person name="Reid I.D."/>
            <person name="Moisan M.C."/>
            <person name="Butler G."/>
            <person name="Nguyen T.T.M."/>
            <person name="Dewar K."/>
            <person name="Conant G."/>
            <person name="Drula E."/>
            <person name="Henrissat B."/>
            <person name="Hansel C."/>
            <person name="Singer S."/>
            <person name="Hutchinson M.I."/>
            <person name="de Vries R.P."/>
            <person name="Natvig D.O."/>
            <person name="Powell A.J."/>
            <person name="Tsang A."/>
            <person name="Grigoriev I.V."/>
        </authorList>
    </citation>
    <scope>NUCLEOTIDE SEQUENCE [LARGE SCALE GENOMIC DNA]</scope>
    <source>
        <strain evidence="8 9">ATCC 22073</strain>
    </source>
</reference>
<dbReference type="InterPro" id="IPR006181">
    <property type="entry name" value="D-amino_acid_oxidase_CS"/>
</dbReference>
<dbReference type="InterPro" id="IPR023209">
    <property type="entry name" value="DAO"/>
</dbReference>
<dbReference type="Pfam" id="PF01266">
    <property type="entry name" value="DAO"/>
    <property type="match status" value="1"/>
</dbReference>
<dbReference type="PANTHER" id="PTHR11530">
    <property type="entry name" value="D-AMINO ACID OXIDASE"/>
    <property type="match status" value="1"/>
</dbReference>
<keyword evidence="4" id="KW-0274">FAD</keyword>
<evidence type="ECO:0000259" key="7">
    <source>
        <dbReference type="Pfam" id="PF01266"/>
    </source>
</evidence>
<evidence type="ECO:0000256" key="1">
    <source>
        <dbReference type="ARBA" id="ARBA00001974"/>
    </source>
</evidence>
<gene>
    <name evidence="8" type="ORF">VTJ83DRAFT_2212</name>
</gene>
<dbReference type="SUPFAM" id="SSF51971">
    <property type="entry name" value="Nucleotide-binding domain"/>
    <property type="match status" value="1"/>
</dbReference>
<feature type="domain" description="FAD dependent oxidoreductase" evidence="7">
    <location>
        <begin position="5"/>
        <end position="413"/>
    </location>
</feature>
<protein>
    <recommendedName>
        <fullName evidence="7">FAD dependent oxidoreductase domain-containing protein</fullName>
    </recommendedName>
</protein>
<name>A0ABR4DI29_9PEZI</name>
<evidence type="ECO:0000313" key="9">
    <source>
        <dbReference type="Proteomes" id="UP001600064"/>
    </source>
</evidence>
<dbReference type="Gene3D" id="3.40.50.720">
    <property type="entry name" value="NAD(P)-binding Rossmann-like Domain"/>
    <property type="match status" value="1"/>
</dbReference>
<feature type="chain" id="PRO_5046582595" description="FAD dependent oxidoreductase domain-containing protein" evidence="6">
    <location>
        <begin position="20"/>
        <end position="434"/>
    </location>
</feature>
<dbReference type="InterPro" id="IPR006076">
    <property type="entry name" value="FAD-dep_OxRdtase"/>
</dbReference>
<comment type="caution">
    <text evidence="8">The sequence shown here is derived from an EMBL/GenBank/DDBJ whole genome shotgun (WGS) entry which is preliminary data.</text>
</comment>
<keyword evidence="9" id="KW-1185">Reference proteome</keyword>
<keyword evidence="6" id="KW-0732">Signal</keyword>
<dbReference type="Gene3D" id="3.30.9.10">
    <property type="entry name" value="D-Amino Acid Oxidase, subunit A, domain 2"/>
    <property type="match status" value="1"/>
</dbReference>
<keyword evidence="5" id="KW-0560">Oxidoreductase</keyword>
<evidence type="ECO:0000256" key="2">
    <source>
        <dbReference type="ARBA" id="ARBA00006730"/>
    </source>
</evidence>
<dbReference type="EMBL" id="JAZGUE010000002">
    <property type="protein sequence ID" value="KAL2270028.1"/>
    <property type="molecule type" value="Genomic_DNA"/>
</dbReference>
<evidence type="ECO:0000256" key="6">
    <source>
        <dbReference type="SAM" id="SignalP"/>
    </source>
</evidence>
<organism evidence="8 9">
    <name type="scientific">Remersonia thermophila</name>
    <dbReference type="NCBI Taxonomy" id="72144"/>
    <lineage>
        <taxon>Eukaryota</taxon>
        <taxon>Fungi</taxon>
        <taxon>Dikarya</taxon>
        <taxon>Ascomycota</taxon>
        <taxon>Pezizomycotina</taxon>
        <taxon>Sordariomycetes</taxon>
        <taxon>Sordariomycetidae</taxon>
        <taxon>Sordariales</taxon>
        <taxon>Sordariales incertae sedis</taxon>
        <taxon>Remersonia</taxon>
    </lineage>
</organism>
<evidence type="ECO:0000256" key="3">
    <source>
        <dbReference type="ARBA" id="ARBA00022630"/>
    </source>
</evidence>
<proteinExistence type="inferred from homology"/>
<sequence>MSQPHVVVVGAGVIGLSCALQLQGTGCLVTIVARDFPGPFETMDPADKINYASPWAGAHNRWVPFHPSRPAHLRRDHFLAVRTWKRMAELYASHPHAAGITFLKGIEYFEKPGPEYLAIKARSEARDRGGGGGGGGTDEEARQADEFLDSLPAPIRTHDGRPPLASAFEVLAAPGDPPAGADPNVAFGFAYPTWCVHPTVYLCFLLRRFVLAGGRLVRRALADLEEAFALPLPGGRWPAAPRAVVVDASGAGLVRDPAVTVARGQTVLVAEDVARVRSPASAVAPGGSAREPATVTRHVGGDSRLFVIPRGFDGGTVVGGTFGVRDWDPEPCRWTREQLLGNVHKLHLDADRGAAEHEGLTVLRDIVGRRPLRLEGPRIEREGILGLGFVVHAYGMGGRGYELSWGVAEKVAEEVRDQITRTRYEEEALGSYGI</sequence>
<dbReference type="Proteomes" id="UP001600064">
    <property type="component" value="Unassembled WGS sequence"/>
</dbReference>
<accession>A0ABR4DI29</accession>